<dbReference type="Proteomes" id="UP000198341">
    <property type="component" value="Chromosome 16"/>
</dbReference>
<feature type="compositionally biased region" description="Low complexity" evidence="1">
    <location>
        <begin position="267"/>
        <end position="279"/>
    </location>
</feature>
<accession>K8F5P8</accession>
<feature type="region of interest" description="Disordered" evidence="1">
    <location>
        <begin position="359"/>
        <end position="420"/>
    </location>
</feature>
<feature type="compositionally biased region" description="Low complexity" evidence="1">
    <location>
        <begin position="287"/>
        <end position="301"/>
    </location>
</feature>
<organism evidence="2 3">
    <name type="scientific">Bathycoccus prasinos</name>
    <dbReference type="NCBI Taxonomy" id="41875"/>
    <lineage>
        <taxon>Eukaryota</taxon>
        <taxon>Viridiplantae</taxon>
        <taxon>Chlorophyta</taxon>
        <taxon>Mamiellophyceae</taxon>
        <taxon>Mamiellales</taxon>
        <taxon>Bathycoccaceae</taxon>
        <taxon>Bathycoccus</taxon>
    </lineage>
</organism>
<protein>
    <submittedName>
        <fullName evidence="2">Uncharacterized protein</fullName>
    </submittedName>
</protein>
<dbReference type="RefSeq" id="XP_007508543.1">
    <property type="nucleotide sequence ID" value="XM_007508481.1"/>
</dbReference>
<name>K8F5P8_9CHLO</name>
<evidence type="ECO:0000313" key="2">
    <source>
        <dbReference type="EMBL" id="CCO20160.1"/>
    </source>
</evidence>
<evidence type="ECO:0000313" key="3">
    <source>
        <dbReference type="Proteomes" id="UP000198341"/>
    </source>
</evidence>
<sequence>MEKSNNNNNTNDNINLTFASLHALSAWLSVKSIVKTTTVILEKTTTQLVVPGGDGAGKSMFSLAHAAMCLLNMLRSSVKTYREIRNTNTVKSRRKKKKNKKRNGFGGFKRKEKLRFLRNTQTSANDAKSALERANEALFTADAVLDTDDFDLDYDEEETNRMNLKSLGALALSGVFGHVNDEFKDGRYPTAKERQLMRRFVDAVTSASFGAALRVTAGMAWSLDDKIGRNRAIETVFVASRAMEKEKRKEASKGLGLEGLTTRFRSNDVNNTNNGSNSSSRKEGSKSRNTSRGESSSSSASPFNRWRKNGGGRNETKKKPPIVNSSLSKATKQKMKIVDKKDFKRPAVVNPKDTFGTRRLLFPSSSSSTKTNNNTTKAKRVSSRAAKTTTTKENNNNNKNQNRATGVKKINRKDAKRSQDDCTWFERARERLPRVAPVILILAGFVL</sequence>
<proteinExistence type="predicted"/>
<feature type="compositionally biased region" description="Low complexity" evidence="1">
    <location>
        <begin position="364"/>
        <end position="376"/>
    </location>
</feature>
<feature type="compositionally biased region" description="Low complexity" evidence="1">
    <location>
        <begin position="385"/>
        <end position="405"/>
    </location>
</feature>
<dbReference type="AlphaFoldDB" id="K8F5P8"/>
<reference evidence="2 3" key="1">
    <citation type="submission" date="2011-10" db="EMBL/GenBank/DDBJ databases">
        <authorList>
            <person name="Genoscope - CEA"/>
        </authorList>
    </citation>
    <scope>NUCLEOTIDE SEQUENCE [LARGE SCALE GENOMIC DNA]</scope>
    <source>
        <strain evidence="2 3">RCC 1105</strain>
    </source>
</reference>
<dbReference type="KEGG" id="bpg:Bathy16g00990"/>
<keyword evidence="3" id="KW-1185">Reference proteome</keyword>
<feature type="region of interest" description="Disordered" evidence="1">
    <location>
        <begin position="243"/>
        <end position="343"/>
    </location>
</feature>
<gene>
    <name evidence="2" type="ordered locus">Bathy16g00990</name>
</gene>
<evidence type="ECO:0000256" key="1">
    <source>
        <dbReference type="SAM" id="MobiDB-lite"/>
    </source>
</evidence>
<feature type="compositionally biased region" description="Basic and acidic residues" evidence="1">
    <location>
        <begin position="243"/>
        <end position="252"/>
    </location>
</feature>
<dbReference type="GeneID" id="19011172"/>
<dbReference type="EMBL" id="FO082263">
    <property type="protein sequence ID" value="CCO20160.1"/>
    <property type="molecule type" value="Genomic_DNA"/>
</dbReference>